<name>A0A8H7F2H1_AGABI</name>
<dbReference type="OMA" id="QHPDIMG"/>
<comment type="caution">
    <text evidence="2">The sequence shown here is derived from an EMBL/GenBank/DDBJ whole genome shotgun (WGS) entry which is preliminary data.</text>
</comment>
<accession>A0A8H7F2H1</accession>
<organism evidence="2 3">
    <name type="scientific">Agaricus bisporus var. burnettii</name>
    <dbReference type="NCBI Taxonomy" id="192524"/>
    <lineage>
        <taxon>Eukaryota</taxon>
        <taxon>Fungi</taxon>
        <taxon>Dikarya</taxon>
        <taxon>Basidiomycota</taxon>
        <taxon>Agaricomycotina</taxon>
        <taxon>Agaricomycetes</taxon>
        <taxon>Agaricomycetidae</taxon>
        <taxon>Agaricales</taxon>
        <taxon>Agaricineae</taxon>
        <taxon>Agaricaceae</taxon>
        <taxon>Agaricus</taxon>
    </lineage>
</organism>
<proteinExistence type="predicted"/>
<reference evidence="2 3" key="1">
    <citation type="journal article" name="Sci. Rep.">
        <title>Telomere-to-telomere assembled and centromere annotated genomes of the two main subspecies of the button mushroom Agaricus bisporus reveal especially polymorphic chromosome ends.</title>
        <authorList>
            <person name="Sonnenberg A.S.M."/>
            <person name="Sedaghat-Telgerd N."/>
            <person name="Lavrijssen B."/>
            <person name="Ohm R.A."/>
            <person name="Hendrickx P.M."/>
            <person name="Scholtmeijer K."/>
            <person name="Baars J.J.P."/>
            <person name="van Peer A."/>
        </authorList>
    </citation>
    <scope>NUCLEOTIDE SEQUENCE [LARGE SCALE GENOMIC DNA]</scope>
    <source>
        <strain evidence="2 3">H119_p4</strain>
    </source>
</reference>
<evidence type="ECO:0000313" key="3">
    <source>
        <dbReference type="Proteomes" id="UP000629468"/>
    </source>
</evidence>
<dbReference type="AlphaFoldDB" id="A0A8H7F2H1"/>
<dbReference type="Pfam" id="PF20236">
    <property type="entry name" value="DUF6593"/>
    <property type="match status" value="1"/>
</dbReference>
<evidence type="ECO:0000313" key="2">
    <source>
        <dbReference type="EMBL" id="KAF7775655.1"/>
    </source>
</evidence>
<sequence length="180" mass="20461">MAPAPIVLYQYGDNMFSHRWLDDANNVAFTISEASHNPTLVIKLHREAKWAGLHPTMLGPEKSWYYLGPGNKAGYVCYGNNQTNHNMSEKFRKKKREGSSSRYFTSQAGKEYKWKITETKMECFEGWTHLASTPIASYEISHHEAEYHGKVTLRGNAIALATEIMTSLVLNRMAADLGWD</sequence>
<feature type="domain" description="DUF6593" evidence="1">
    <location>
        <begin position="76"/>
        <end position="169"/>
    </location>
</feature>
<evidence type="ECO:0000259" key="1">
    <source>
        <dbReference type="Pfam" id="PF20236"/>
    </source>
</evidence>
<protein>
    <recommendedName>
        <fullName evidence="1">DUF6593 domain-containing protein</fullName>
    </recommendedName>
</protein>
<gene>
    <name evidence="2" type="ORF">Agabi119p4_4048</name>
</gene>
<dbReference type="Proteomes" id="UP000629468">
    <property type="component" value="Unassembled WGS sequence"/>
</dbReference>
<dbReference type="InterPro" id="IPR046528">
    <property type="entry name" value="DUF6593"/>
</dbReference>
<dbReference type="EMBL" id="JABXXO010000006">
    <property type="protein sequence ID" value="KAF7775655.1"/>
    <property type="molecule type" value="Genomic_DNA"/>
</dbReference>